<dbReference type="PRINTS" id="PR00723">
    <property type="entry name" value="SUBTILISIN"/>
</dbReference>
<sequence>MVRAWHFKALDVDAAWGTYKTRGAGVTVALIDTGVANIEPLAHVRRFSADGLERPAKGHDLSPVAHGTQTASIIASRNESLLGVAPDSNYLAFGVANAAGDPLSSLVGRAMRAAVKLEADLICCPFTLAESTEEFAAGLAAARAAQIPVIAAAGNDARAAPVFPVEADEVLVVGATSGHDRIVTRFRWEAWMPVSAPGLRVPTWTGRGDISRMFSGTSAATPIIGGIAALGLSYAMSLDPTGEGALAVRQRLSSLLRDSSRPPADRRLVDPGAFMAAIATLVRARAQPT</sequence>
<dbReference type="PANTHER" id="PTHR43806:SF11">
    <property type="entry name" value="CEREVISIN-RELATED"/>
    <property type="match status" value="1"/>
</dbReference>
<dbReference type="CDD" id="cd00306">
    <property type="entry name" value="Peptidases_S8_S53"/>
    <property type="match status" value="1"/>
</dbReference>
<dbReference type="PROSITE" id="PS51892">
    <property type="entry name" value="SUBTILASE"/>
    <property type="match status" value="1"/>
</dbReference>
<organism evidence="7 8">
    <name type="scientific">Enhygromyxa salina</name>
    <dbReference type="NCBI Taxonomy" id="215803"/>
    <lineage>
        <taxon>Bacteria</taxon>
        <taxon>Pseudomonadati</taxon>
        <taxon>Myxococcota</taxon>
        <taxon>Polyangia</taxon>
        <taxon>Nannocystales</taxon>
        <taxon>Nannocystaceae</taxon>
        <taxon>Enhygromyxa</taxon>
    </lineage>
</organism>
<comment type="caution">
    <text evidence="7">The sequence shown here is derived from an EMBL/GenBank/DDBJ whole genome shotgun (WGS) entry which is preliminary data.</text>
</comment>
<keyword evidence="4 5" id="KW-0720">Serine protease</keyword>
<evidence type="ECO:0000256" key="2">
    <source>
        <dbReference type="ARBA" id="ARBA00022670"/>
    </source>
</evidence>
<dbReference type="Pfam" id="PF00082">
    <property type="entry name" value="Peptidase_S8"/>
    <property type="match status" value="1"/>
</dbReference>
<proteinExistence type="inferred from homology"/>
<reference evidence="7 8" key="1">
    <citation type="submission" date="2014-12" db="EMBL/GenBank/DDBJ databases">
        <title>Genome assembly of Enhygromyxa salina DSM 15201.</title>
        <authorList>
            <person name="Sharma G."/>
            <person name="Subramanian S."/>
        </authorList>
    </citation>
    <scope>NUCLEOTIDE SEQUENCE [LARGE SCALE GENOMIC DNA]</scope>
    <source>
        <strain evidence="7 8">DSM 15201</strain>
    </source>
</reference>
<evidence type="ECO:0000313" key="7">
    <source>
        <dbReference type="EMBL" id="KIG15308.1"/>
    </source>
</evidence>
<evidence type="ECO:0000256" key="5">
    <source>
        <dbReference type="PROSITE-ProRule" id="PRU01240"/>
    </source>
</evidence>
<dbReference type="InterPro" id="IPR050131">
    <property type="entry name" value="Peptidase_S8_subtilisin-like"/>
</dbReference>
<keyword evidence="2 5" id="KW-0645">Protease</keyword>
<protein>
    <submittedName>
        <fullName evidence="7">Putative secreted serine protease</fullName>
    </submittedName>
</protein>
<dbReference type="EMBL" id="JMCC02000057">
    <property type="protein sequence ID" value="KIG15308.1"/>
    <property type="molecule type" value="Genomic_DNA"/>
</dbReference>
<keyword evidence="3 5" id="KW-0378">Hydrolase</keyword>
<feature type="domain" description="Peptidase S8/S53" evidence="6">
    <location>
        <begin position="23"/>
        <end position="240"/>
    </location>
</feature>
<evidence type="ECO:0000256" key="4">
    <source>
        <dbReference type="ARBA" id="ARBA00022825"/>
    </source>
</evidence>
<dbReference type="GO" id="GO:0004252">
    <property type="term" value="F:serine-type endopeptidase activity"/>
    <property type="evidence" value="ECO:0007669"/>
    <property type="project" value="UniProtKB-UniRule"/>
</dbReference>
<dbReference type="RefSeq" id="WP_052551903.1">
    <property type="nucleotide sequence ID" value="NZ_JMCC02000057.1"/>
</dbReference>
<dbReference type="InterPro" id="IPR015500">
    <property type="entry name" value="Peptidase_S8_subtilisin-rel"/>
</dbReference>
<evidence type="ECO:0000256" key="1">
    <source>
        <dbReference type="ARBA" id="ARBA00011073"/>
    </source>
</evidence>
<accession>A0A0C1ZW90</accession>
<feature type="active site" description="Charge relay system" evidence="5">
    <location>
        <position position="32"/>
    </location>
</feature>
<dbReference type="SUPFAM" id="SSF52743">
    <property type="entry name" value="Subtilisin-like"/>
    <property type="match status" value="1"/>
</dbReference>
<dbReference type="Gene3D" id="3.40.50.200">
    <property type="entry name" value="Peptidase S8/S53 domain"/>
    <property type="match status" value="1"/>
</dbReference>
<dbReference type="Proteomes" id="UP000031599">
    <property type="component" value="Unassembled WGS sequence"/>
</dbReference>
<dbReference type="InterPro" id="IPR036852">
    <property type="entry name" value="Peptidase_S8/S53_dom_sf"/>
</dbReference>
<gene>
    <name evidence="7" type="ORF">DB30_05735</name>
</gene>
<feature type="active site" description="Charge relay system" evidence="5">
    <location>
        <position position="66"/>
    </location>
</feature>
<feature type="active site" description="Charge relay system" evidence="5">
    <location>
        <position position="218"/>
    </location>
</feature>
<name>A0A0C1ZW90_9BACT</name>
<dbReference type="PANTHER" id="PTHR43806">
    <property type="entry name" value="PEPTIDASE S8"/>
    <property type="match status" value="1"/>
</dbReference>
<evidence type="ECO:0000256" key="3">
    <source>
        <dbReference type="ARBA" id="ARBA00022801"/>
    </source>
</evidence>
<evidence type="ECO:0000259" key="6">
    <source>
        <dbReference type="Pfam" id="PF00082"/>
    </source>
</evidence>
<evidence type="ECO:0000313" key="8">
    <source>
        <dbReference type="Proteomes" id="UP000031599"/>
    </source>
</evidence>
<dbReference type="AlphaFoldDB" id="A0A0C1ZW90"/>
<dbReference type="GO" id="GO:0006508">
    <property type="term" value="P:proteolysis"/>
    <property type="evidence" value="ECO:0007669"/>
    <property type="project" value="UniProtKB-KW"/>
</dbReference>
<dbReference type="InterPro" id="IPR000209">
    <property type="entry name" value="Peptidase_S8/S53_dom"/>
</dbReference>
<comment type="similarity">
    <text evidence="1 5">Belongs to the peptidase S8 family.</text>
</comment>